<evidence type="ECO:0000259" key="2">
    <source>
        <dbReference type="Pfam" id="PF04194"/>
    </source>
</evidence>
<feature type="domain" description="Programmed cell death protein 2 C-terminal" evidence="2">
    <location>
        <begin position="279"/>
        <end position="411"/>
    </location>
</feature>
<dbReference type="Pfam" id="PF04194">
    <property type="entry name" value="PDCD2_C"/>
    <property type="match status" value="1"/>
</dbReference>
<dbReference type="Proteomes" id="UP001276659">
    <property type="component" value="Unassembled WGS sequence"/>
</dbReference>
<dbReference type="GO" id="GO:0005737">
    <property type="term" value="C:cytoplasm"/>
    <property type="evidence" value="ECO:0007669"/>
    <property type="project" value="InterPro"/>
</dbReference>
<accession>A0AAD9YY90</accession>
<name>A0AAD9YY90_9LECA</name>
<feature type="compositionally biased region" description="Polar residues" evidence="1">
    <location>
        <begin position="139"/>
        <end position="165"/>
    </location>
</feature>
<dbReference type="EMBL" id="JASNWA010000010">
    <property type="protein sequence ID" value="KAK3168166.1"/>
    <property type="molecule type" value="Genomic_DNA"/>
</dbReference>
<dbReference type="AlphaFoldDB" id="A0AAD9YY90"/>
<dbReference type="InterPro" id="IPR007320">
    <property type="entry name" value="PDCD2_C"/>
</dbReference>
<feature type="compositionally biased region" description="Pro residues" evidence="1">
    <location>
        <begin position="222"/>
        <end position="233"/>
    </location>
</feature>
<dbReference type="PANTHER" id="PTHR47524">
    <property type="entry name" value="20S RRNA ACCUMULATION PROTEIN 4"/>
    <property type="match status" value="1"/>
</dbReference>
<evidence type="ECO:0000313" key="4">
    <source>
        <dbReference type="Proteomes" id="UP001276659"/>
    </source>
</evidence>
<organism evidence="3 4">
    <name type="scientific">Lepraria neglecta</name>
    <dbReference type="NCBI Taxonomy" id="209136"/>
    <lineage>
        <taxon>Eukaryota</taxon>
        <taxon>Fungi</taxon>
        <taxon>Dikarya</taxon>
        <taxon>Ascomycota</taxon>
        <taxon>Pezizomycotina</taxon>
        <taxon>Lecanoromycetes</taxon>
        <taxon>OSLEUM clade</taxon>
        <taxon>Lecanoromycetidae</taxon>
        <taxon>Lecanorales</taxon>
        <taxon>Lecanorineae</taxon>
        <taxon>Stereocaulaceae</taxon>
        <taxon>Lepraria</taxon>
    </lineage>
</organism>
<comment type="caution">
    <text evidence="3">The sequence shown here is derived from an EMBL/GenBank/DDBJ whole genome shotgun (WGS) entry which is preliminary data.</text>
</comment>
<sequence length="420" mass="45998">MALNDSDSSDDESGSFTTTNVMLGYASKEPTDDTFSQLGGYATWPDDTSAPSAELVKCKICNSMMTLLLQLNGDMPEKFPGHERKVYIFSCKRKACRKKEGTIRAIRGTRLPRTSPGKPKANNESPMQNEPKQAPASANIGNNLFNSTFSSNPNQNPFSTSTNPHSPIANPFAPRPANSIASPFSPPAAKLPQPPNNDFLATTFAQKARISSPPSQEDPKKPWPPQSDLPQPYPSYHLDADYETLDPTPPTSSKTAMDIDTEGVGSRDDEKDAFESTIDKTFQRFADRLAQNPEQVLRYEFGGAPLLYSKSDLVGRLFTHQQSASTSNKITTIAHEMGSNRIPRCPNCSSSRVFELQLVPQAIAELEVEEEGLEGMEWGTIILGVCEKDCGERGAEAGEVGWVEEWVGVQWEEDAKPGKS</sequence>
<proteinExistence type="predicted"/>
<protein>
    <recommendedName>
        <fullName evidence="2">Programmed cell death protein 2 C-terminal domain-containing protein</fullName>
    </recommendedName>
</protein>
<gene>
    <name evidence="3" type="ORF">OEA41_004612</name>
</gene>
<feature type="compositionally biased region" description="Polar residues" evidence="1">
    <location>
        <begin position="122"/>
        <end position="131"/>
    </location>
</feature>
<evidence type="ECO:0000256" key="1">
    <source>
        <dbReference type="SAM" id="MobiDB-lite"/>
    </source>
</evidence>
<reference evidence="3" key="1">
    <citation type="submission" date="2022-11" db="EMBL/GenBank/DDBJ databases">
        <title>Chromosomal genome sequence assembly and mating type (MAT) locus characterization of the leprose asexual lichenized fungus Lepraria neglecta (Nyl.) Erichsen.</title>
        <authorList>
            <person name="Allen J.L."/>
            <person name="Pfeffer B."/>
        </authorList>
    </citation>
    <scope>NUCLEOTIDE SEQUENCE</scope>
    <source>
        <strain evidence="3">Allen 5258</strain>
    </source>
</reference>
<evidence type="ECO:0000313" key="3">
    <source>
        <dbReference type="EMBL" id="KAK3168166.1"/>
    </source>
</evidence>
<keyword evidence="4" id="KW-1185">Reference proteome</keyword>
<feature type="region of interest" description="Disordered" evidence="1">
    <location>
        <begin position="102"/>
        <end position="272"/>
    </location>
</feature>
<dbReference type="PANTHER" id="PTHR47524:SF1">
    <property type="entry name" value="20S RRNA ACCUMULATION PROTEIN 4"/>
    <property type="match status" value="1"/>
</dbReference>
<dbReference type="GO" id="GO:0030490">
    <property type="term" value="P:maturation of SSU-rRNA"/>
    <property type="evidence" value="ECO:0007669"/>
    <property type="project" value="TreeGrafter"/>
</dbReference>